<evidence type="ECO:0000313" key="2">
    <source>
        <dbReference type="Proteomes" id="UP000297245"/>
    </source>
</evidence>
<dbReference type="Proteomes" id="UP000297245">
    <property type="component" value="Unassembled WGS sequence"/>
</dbReference>
<protein>
    <recommendedName>
        <fullName evidence="3">Retrotransposon gag domain-containing protein</fullName>
    </recommendedName>
</protein>
<evidence type="ECO:0008006" key="3">
    <source>
        <dbReference type="Google" id="ProtNLM"/>
    </source>
</evidence>
<accession>A0A4S8M1M3</accession>
<evidence type="ECO:0000313" key="1">
    <source>
        <dbReference type="EMBL" id="THU95538.1"/>
    </source>
</evidence>
<organism evidence="1 2">
    <name type="scientific">Dendrothele bispora (strain CBS 962.96)</name>
    <dbReference type="NCBI Taxonomy" id="1314807"/>
    <lineage>
        <taxon>Eukaryota</taxon>
        <taxon>Fungi</taxon>
        <taxon>Dikarya</taxon>
        <taxon>Basidiomycota</taxon>
        <taxon>Agaricomycotina</taxon>
        <taxon>Agaricomycetes</taxon>
        <taxon>Agaricomycetidae</taxon>
        <taxon>Agaricales</taxon>
        <taxon>Agaricales incertae sedis</taxon>
        <taxon>Dendrothele</taxon>
    </lineage>
</organism>
<reference evidence="1 2" key="1">
    <citation type="journal article" date="2019" name="Nat. Ecol. Evol.">
        <title>Megaphylogeny resolves global patterns of mushroom evolution.</title>
        <authorList>
            <person name="Varga T."/>
            <person name="Krizsan K."/>
            <person name="Foldi C."/>
            <person name="Dima B."/>
            <person name="Sanchez-Garcia M."/>
            <person name="Sanchez-Ramirez S."/>
            <person name="Szollosi G.J."/>
            <person name="Szarkandi J.G."/>
            <person name="Papp V."/>
            <person name="Albert L."/>
            <person name="Andreopoulos W."/>
            <person name="Angelini C."/>
            <person name="Antonin V."/>
            <person name="Barry K.W."/>
            <person name="Bougher N.L."/>
            <person name="Buchanan P."/>
            <person name="Buyck B."/>
            <person name="Bense V."/>
            <person name="Catcheside P."/>
            <person name="Chovatia M."/>
            <person name="Cooper J."/>
            <person name="Damon W."/>
            <person name="Desjardin D."/>
            <person name="Finy P."/>
            <person name="Geml J."/>
            <person name="Haridas S."/>
            <person name="Hughes K."/>
            <person name="Justo A."/>
            <person name="Karasinski D."/>
            <person name="Kautmanova I."/>
            <person name="Kiss B."/>
            <person name="Kocsube S."/>
            <person name="Kotiranta H."/>
            <person name="LaButti K.M."/>
            <person name="Lechner B.E."/>
            <person name="Liimatainen K."/>
            <person name="Lipzen A."/>
            <person name="Lukacs Z."/>
            <person name="Mihaltcheva S."/>
            <person name="Morgado L.N."/>
            <person name="Niskanen T."/>
            <person name="Noordeloos M.E."/>
            <person name="Ohm R.A."/>
            <person name="Ortiz-Santana B."/>
            <person name="Ovrebo C."/>
            <person name="Racz N."/>
            <person name="Riley R."/>
            <person name="Savchenko A."/>
            <person name="Shiryaev A."/>
            <person name="Soop K."/>
            <person name="Spirin V."/>
            <person name="Szebenyi C."/>
            <person name="Tomsovsky M."/>
            <person name="Tulloss R.E."/>
            <person name="Uehling J."/>
            <person name="Grigoriev I.V."/>
            <person name="Vagvolgyi C."/>
            <person name="Papp T."/>
            <person name="Martin F.M."/>
            <person name="Miettinen O."/>
            <person name="Hibbett D.S."/>
            <person name="Nagy L.G."/>
        </authorList>
    </citation>
    <scope>NUCLEOTIDE SEQUENCE [LARGE SCALE GENOMIC DNA]</scope>
    <source>
        <strain evidence="1 2">CBS 962.96</strain>
    </source>
</reference>
<dbReference type="AlphaFoldDB" id="A0A4S8M1M3"/>
<dbReference type="EMBL" id="ML179197">
    <property type="protein sequence ID" value="THU95538.1"/>
    <property type="molecule type" value="Genomic_DNA"/>
</dbReference>
<dbReference type="OrthoDB" id="3203159at2759"/>
<sequence>MPPSRIKIQERATDLLTATPPDKGQEETLTRVMMMMMVMTGEGIRGDEVTEKEGTIEMKLKQDTVPQWDGSTDSIIRWISKVNDLANYSPAVNQQLGSIIPHRLQGKAEIWYFSIPLAKRRKLEESWDQLRQEIMGYYMNQTWLDKMKKRARDTRYREVGHTRETPSDYYIRKSDLLTAVFQMEDSELILEIMDGALKSWHTILTTRLYNDVCELQSAIRYHEETLMDLDRDLRTGSSGTGYPSYRPTARVKLVGTRADLPPPSFP</sequence>
<keyword evidence="2" id="KW-1185">Reference proteome</keyword>
<name>A0A4S8M1M3_DENBC</name>
<proteinExistence type="predicted"/>
<gene>
    <name evidence="1" type="ORF">K435DRAFT_798012</name>
</gene>